<gene>
    <name evidence="3" type="ORF">M231_07004</name>
</gene>
<feature type="region of interest" description="Disordered" evidence="1">
    <location>
        <begin position="268"/>
        <end position="287"/>
    </location>
</feature>
<feature type="region of interest" description="Disordered" evidence="1">
    <location>
        <begin position="294"/>
        <end position="444"/>
    </location>
</feature>
<evidence type="ECO:0000256" key="2">
    <source>
        <dbReference type="SAM" id="Phobius"/>
    </source>
</evidence>
<feature type="region of interest" description="Disordered" evidence="1">
    <location>
        <begin position="495"/>
        <end position="546"/>
    </location>
</feature>
<dbReference type="AlphaFoldDB" id="A0A4Q1BEQ0"/>
<feature type="compositionally biased region" description="Basic and acidic residues" evidence="1">
    <location>
        <begin position="426"/>
        <end position="438"/>
    </location>
</feature>
<dbReference type="EMBL" id="SDIL01000124">
    <property type="protein sequence ID" value="RXK35715.1"/>
    <property type="molecule type" value="Genomic_DNA"/>
</dbReference>
<feature type="compositionally biased region" description="Gly residues" evidence="1">
    <location>
        <begin position="522"/>
        <end position="534"/>
    </location>
</feature>
<name>A0A4Q1BEQ0_TREME</name>
<keyword evidence="2" id="KW-0472">Membrane</keyword>
<feature type="compositionally biased region" description="Polar residues" evidence="1">
    <location>
        <begin position="322"/>
        <end position="333"/>
    </location>
</feature>
<dbReference type="STRING" id="5217.A0A4Q1BEQ0"/>
<feature type="region of interest" description="Disordered" evidence="1">
    <location>
        <begin position="125"/>
        <end position="231"/>
    </location>
</feature>
<sequence>MPPIHHYTGDDPPFHPSFTPSPFNSPPWDRSEISGYDPSENIGKRTELLRRATALAGLSWWQLLCVVVGGLGALGIVGWVWMKHRKKSRENIAKAQQLDKEEQQAALAEKRRLEEEAKLEAKAKRKAERKKKKRRRRRVESDSETESDTDSSSSFDSETETETDDTEYDSVSDGGTIRRRRRPRRRYGHGRRGRRERDRRRGRRDRYPPRRRSLTPDPMENGGKDGTLGRRDSIWKRFSTASAVKRAALQLRQLQRRVEMRKEQEVVRVEERKGRERRKKVDEANRELDEWSARERAGRRLAGNRQGSGGSGNPLIPPVRTPRTQSTLSSGTPSLPIPPPRAYTRQPTRLNSTDPTHPSRLPRAPNRKPTEPREHLSKQQAAQLQALQARKPTKQSTLGLDHEVDQLLGGTRSNSRKPLKPALRNQDPDLSQRGKHQLEIPPVGEISPVNEPVVAPLVERVKQTFANAFQSDWLSHPLQNASVPQSPRTTILIPMGNPRDRPTIPKGALAPAPPPKVRMATGSGGGTPGSGSSGGNKWAHRLRERR</sequence>
<keyword evidence="2" id="KW-1133">Transmembrane helix</keyword>
<organism evidence="3 4">
    <name type="scientific">Tremella mesenterica</name>
    <name type="common">Jelly fungus</name>
    <dbReference type="NCBI Taxonomy" id="5217"/>
    <lineage>
        <taxon>Eukaryota</taxon>
        <taxon>Fungi</taxon>
        <taxon>Dikarya</taxon>
        <taxon>Basidiomycota</taxon>
        <taxon>Agaricomycotina</taxon>
        <taxon>Tremellomycetes</taxon>
        <taxon>Tremellales</taxon>
        <taxon>Tremellaceae</taxon>
        <taxon>Tremella</taxon>
    </lineage>
</organism>
<feature type="compositionally biased region" description="Acidic residues" evidence="1">
    <location>
        <begin position="157"/>
        <end position="170"/>
    </location>
</feature>
<keyword evidence="2" id="KW-0812">Transmembrane</keyword>
<feature type="transmembrane region" description="Helical" evidence="2">
    <location>
        <begin position="60"/>
        <end position="82"/>
    </location>
</feature>
<reference evidence="3 4" key="1">
    <citation type="submission" date="2016-06" db="EMBL/GenBank/DDBJ databases">
        <title>Evolution of pathogenesis and genome organization in the Tremellales.</title>
        <authorList>
            <person name="Cuomo C."/>
            <person name="Litvintseva A."/>
            <person name="Heitman J."/>
            <person name="Chen Y."/>
            <person name="Sun S."/>
            <person name="Springer D."/>
            <person name="Dromer F."/>
            <person name="Young S."/>
            <person name="Zeng Q."/>
            <person name="Chapman S."/>
            <person name="Gujja S."/>
            <person name="Saif S."/>
            <person name="Birren B."/>
        </authorList>
    </citation>
    <scope>NUCLEOTIDE SEQUENCE [LARGE SCALE GENOMIC DNA]</scope>
    <source>
        <strain evidence="3 4">ATCC 28783</strain>
    </source>
</reference>
<protein>
    <submittedName>
        <fullName evidence="3">Uncharacterized protein</fullName>
    </submittedName>
</protein>
<feature type="compositionally biased region" description="Basic residues" evidence="1">
    <location>
        <begin position="125"/>
        <end position="138"/>
    </location>
</feature>
<feature type="compositionally biased region" description="Basic and acidic residues" evidence="1">
    <location>
        <begin position="368"/>
        <end position="377"/>
    </location>
</feature>
<evidence type="ECO:0000256" key="1">
    <source>
        <dbReference type="SAM" id="MobiDB-lite"/>
    </source>
</evidence>
<accession>A0A4Q1BEQ0</accession>
<dbReference type="InParanoid" id="A0A4Q1BEQ0"/>
<comment type="caution">
    <text evidence="3">The sequence shown here is derived from an EMBL/GenBank/DDBJ whole genome shotgun (WGS) entry which is preliminary data.</text>
</comment>
<feature type="compositionally biased region" description="Polar residues" evidence="1">
    <location>
        <begin position="345"/>
        <end position="356"/>
    </location>
</feature>
<feature type="region of interest" description="Disordered" evidence="1">
    <location>
        <begin position="1"/>
        <end position="39"/>
    </location>
</feature>
<keyword evidence="4" id="KW-1185">Reference proteome</keyword>
<feature type="compositionally biased region" description="Low complexity" evidence="1">
    <location>
        <begin position="379"/>
        <end position="389"/>
    </location>
</feature>
<evidence type="ECO:0000313" key="4">
    <source>
        <dbReference type="Proteomes" id="UP000289152"/>
    </source>
</evidence>
<evidence type="ECO:0000313" key="3">
    <source>
        <dbReference type="EMBL" id="RXK35715.1"/>
    </source>
</evidence>
<dbReference type="Proteomes" id="UP000289152">
    <property type="component" value="Unassembled WGS sequence"/>
</dbReference>
<feature type="compositionally biased region" description="Basic residues" evidence="1">
    <location>
        <begin position="177"/>
        <end position="213"/>
    </location>
</feature>
<dbReference type="VEuPathDB" id="FungiDB:TREMEDRAFT_60731"/>
<proteinExistence type="predicted"/>